<feature type="coiled-coil region" evidence="2">
    <location>
        <begin position="1057"/>
        <end position="1137"/>
    </location>
</feature>
<evidence type="ECO:0000259" key="4">
    <source>
        <dbReference type="PROSITE" id="PS51774"/>
    </source>
</evidence>
<dbReference type="PROSITE" id="PS51774">
    <property type="entry name" value="NAB"/>
    <property type="match status" value="1"/>
</dbReference>
<feature type="compositionally biased region" description="Acidic residues" evidence="3">
    <location>
        <begin position="1"/>
        <end position="13"/>
    </location>
</feature>
<reference evidence="5" key="1">
    <citation type="journal article" date="2018" name="DNA Res.">
        <title>Multiple hybrid de novo genome assembly of finger millet, an orphan allotetraploid crop.</title>
        <authorList>
            <person name="Hatakeyama M."/>
            <person name="Aluri S."/>
            <person name="Balachadran M.T."/>
            <person name="Sivarajan S.R."/>
            <person name="Patrignani A."/>
            <person name="Gruter S."/>
            <person name="Poveda L."/>
            <person name="Shimizu-Inatsugi R."/>
            <person name="Baeten J."/>
            <person name="Francoijs K.J."/>
            <person name="Nataraja K.N."/>
            <person name="Reddy Y.A.N."/>
            <person name="Phadnis S."/>
            <person name="Ravikumar R.L."/>
            <person name="Schlapbach R."/>
            <person name="Sreeman S.M."/>
            <person name="Shimizu K.K."/>
        </authorList>
    </citation>
    <scope>NUCLEOTIDE SEQUENCE</scope>
</reference>
<keyword evidence="1 2" id="KW-0175">Coiled coil</keyword>
<dbReference type="Gene3D" id="1.10.287.1490">
    <property type="match status" value="1"/>
</dbReference>
<evidence type="ECO:0000256" key="3">
    <source>
        <dbReference type="SAM" id="MobiDB-lite"/>
    </source>
</evidence>
<feature type="coiled-coil region" evidence="2">
    <location>
        <begin position="93"/>
        <end position="249"/>
    </location>
</feature>
<feature type="region of interest" description="Disordered" evidence="3">
    <location>
        <begin position="1"/>
        <end position="24"/>
    </location>
</feature>
<dbReference type="Proteomes" id="UP001054889">
    <property type="component" value="Unassembled WGS sequence"/>
</dbReference>
<organism evidence="5 6">
    <name type="scientific">Eleusine coracana subsp. coracana</name>
    <dbReference type="NCBI Taxonomy" id="191504"/>
    <lineage>
        <taxon>Eukaryota</taxon>
        <taxon>Viridiplantae</taxon>
        <taxon>Streptophyta</taxon>
        <taxon>Embryophyta</taxon>
        <taxon>Tracheophyta</taxon>
        <taxon>Spermatophyta</taxon>
        <taxon>Magnoliopsida</taxon>
        <taxon>Liliopsida</taxon>
        <taxon>Poales</taxon>
        <taxon>Poaceae</taxon>
        <taxon>PACMAD clade</taxon>
        <taxon>Chloridoideae</taxon>
        <taxon>Cynodonteae</taxon>
        <taxon>Eleusininae</taxon>
        <taxon>Eleusine</taxon>
    </lineage>
</organism>
<dbReference type="AlphaFoldDB" id="A0AAV5E6N2"/>
<evidence type="ECO:0000313" key="5">
    <source>
        <dbReference type="EMBL" id="GJN18186.1"/>
    </source>
</evidence>
<feature type="domain" description="NAB" evidence="4">
    <location>
        <begin position="1"/>
        <end position="50"/>
    </location>
</feature>
<protein>
    <recommendedName>
        <fullName evidence="4">NAB domain-containing protein</fullName>
    </recommendedName>
</protein>
<dbReference type="GO" id="GO:0003779">
    <property type="term" value="F:actin binding"/>
    <property type="evidence" value="ECO:0007669"/>
    <property type="project" value="InterPro"/>
</dbReference>
<feature type="region of interest" description="Disordered" evidence="3">
    <location>
        <begin position="50"/>
        <end position="81"/>
    </location>
</feature>
<feature type="coiled-coil region" evidence="2">
    <location>
        <begin position="905"/>
        <end position="974"/>
    </location>
</feature>
<feature type="coiled-coil region" evidence="2">
    <location>
        <begin position="704"/>
        <end position="844"/>
    </location>
</feature>
<comment type="caution">
    <text evidence="5">The sequence shown here is derived from an EMBL/GenBank/DDBJ whole genome shotgun (WGS) entry which is preliminary data.</text>
</comment>
<evidence type="ECO:0000256" key="1">
    <source>
        <dbReference type="ARBA" id="ARBA00023054"/>
    </source>
</evidence>
<accession>A0AAV5E6N2</accession>
<proteinExistence type="predicted"/>
<gene>
    <name evidence="5" type="primary">gb05321</name>
    <name evidence="5" type="ORF">PR202_gb05321</name>
</gene>
<dbReference type="EMBL" id="BQKI01000073">
    <property type="protein sequence ID" value="GJN18186.1"/>
    <property type="molecule type" value="Genomic_DNA"/>
</dbReference>
<keyword evidence="6" id="KW-1185">Reference proteome</keyword>
<feature type="coiled-coil region" evidence="2">
    <location>
        <begin position="285"/>
        <end position="671"/>
    </location>
</feature>
<dbReference type="InterPro" id="IPR011684">
    <property type="entry name" value="NAB"/>
</dbReference>
<dbReference type="PANTHER" id="PTHR43939:SF57">
    <property type="entry name" value="MYOSIN HEAVY CHAIN-LIKE"/>
    <property type="match status" value="1"/>
</dbReference>
<evidence type="ECO:0000313" key="6">
    <source>
        <dbReference type="Proteomes" id="UP001054889"/>
    </source>
</evidence>
<dbReference type="PANTHER" id="PTHR43939">
    <property type="entry name" value="COILED-COIL DOMAIN-CONTAINING PROTEIN 158"/>
    <property type="match status" value="1"/>
</dbReference>
<feature type="compositionally biased region" description="Low complexity" evidence="3">
    <location>
        <begin position="14"/>
        <end position="24"/>
    </location>
</feature>
<sequence length="1164" mass="132855">MIGEENEQAENEQADSGSSIKKSKLSSLVKGFHDDYQYLHKHYEQLIGKLENVGHSSSGSDSSDSDTEGDKSDNDTTAPKLALIEENGWKHRLAEIHNMEAEIEKLKQNTEEQAKEISDLKELLDKSIMDKEATTVELSSEVANLSSQNENLKSLVESAERKAAELLKGLASMENHIKTLSNEKQIIENERYDLKMSVADMEKERENLSYQLKETVDKCALLSSELEKARLAENEVQTLVAENQKLKNSNLMLLAEHRDLKAQLQNFDMECSKLGEIISETKAENKSLIKEKHIVQSKVEQLEMDIDVLKAEKEELVDNFNKKLRTAADEKERLVSDHSQCLDELEMARSNVMELENELESTKRVLNGNILDLQNEKNSAASEIKQLEASVKNLDSQLEQQLEKVSDMQKTNEALVLANSNLQNEIIEIQGEKNEALASIVNLESELEQKGQHISNLEEANKDLEAAKNDLYNELTVHREEKIAALLQLQQLEDNLKSLQSELEQQHKQMSVLQHINEELQDTNSSLHRQLEESRTNLQDEIIALEREREEVVNNLQQSNASIKTLEGELEQQSEQLSVLQLAHEELQEGNTKLKMQLEETMVSHRAEVLALQDEKNKVLSELQESEASIENLRTELEQGKEQISILHLANEDLKNNIAGLDKQLEEVRSSLHAVIAAVHEEKDAALLELQASQASVSNFETVVEKQSENISSLQHANDELQKNICTLTEQSEQAKAELQEEIKAMLEEKDTIVTQLKQSESFIKNLENEVARLIEELSVQLENNSTLDKQLEETTLKVSNLREKLEKSQAQAASHIDDMTTKAKDLENTINVLSSQKTKVEEDLKILVEACSFNMSLMKEFEDTAKQRITDHETRLGPLYQSLRGVLSRCQKLQYAYDEMSTWASQLEVLKENQMDQIDKLHKKNIEMLDKNHMLEEGNLNANKENTKLHKHVQDLEVQLQLAKQKLKVTEAESKCKEDSYATAVTTSQAEIQHLEQLVQQFSGRVRLLEEILVQVKEHAESGVSSLAEKLDELESFFVQGFACFVDRSSACSEELKVLRNKLHDYLDEQKELLKEKHEMAIRLRDKENVLLEMVKNAAEAEKKVAHLEKKVEDKEEELAVRVQEKREAIKQLSDAIIYHKNNSEDLVRYIRSNNRPRLPFCM</sequence>
<evidence type="ECO:0000256" key="2">
    <source>
        <dbReference type="SAM" id="Coils"/>
    </source>
</evidence>
<reference evidence="5" key="2">
    <citation type="submission" date="2021-12" db="EMBL/GenBank/DDBJ databases">
        <title>Resequencing data analysis of finger millet.</title>
        <authorList>
            <person name="Hatakeyama M."/>
            <person name="Aluri S."/>
            <person name="Balachadran M.T."/>
            <person name="Sivarajan S.R."/>
            <person name="Poveda L."/>
            <person name="Shimizu-Inatsugi R."/>
            <person name="Schlapbach R."/>
            <person name="Sreeman S.M."/>
            <person name="Shimizu K.K."/>
        </authorList>
    </citation>
    <scope>NUCLEOTIDE SEQUENCE</scope>
</reference>
<name>A0AAV5E6N2_ELECO</name>